<proteinExistence type="predicted"/>
<dbReference type="InterPro" id="IPR022456">
    <property type="entry name" value="PQQ_b_propeller"/>
</dbReference>
<dbReference type="NCBIfam" id="TIGR02276">
    <property type="entry name" value="beta_rpt_yvtn"/>
    <property type="match status" value="2"/>
</dbReference>
<evidence type="ECO:0000256" key="1">
    <source>
        <dbReference type="ARBA" id="ARBA00022729"/>
    </source>
</evidence>
<dbReference type="EMBL" id="BROH01000006">
    <property type="protein sequence ID" value="GKY88455.1"/>
    <property type="molecule type" value="Genomic_DNA"/>
</dbReference>
<evidence type="ECO:0000313" key="5">
    <source>
        <dbReference type="Proteomes" id="UP001144205"/>
    </source>
</evidence>
<evidence type="ECO:0000256" key="2">
    <source>
        <dbReference type="SAM" id="SignalP"/>
    </source>
</evidence>
<dbReference type="SUPFAM" id="SSF50974">
    <property type="entry name" value="Nitrous oxide reductase, N-terminal domain"/>
    <property type="match status" value="1"/>
</dbReference>
<accession>A0ABQ5LTZ6</accession>
<evidence type="ECO:0000313" key="4">
    <source>
        <dbReference type="EMBL" id="GKY88455.1"/>
    </source>
</evidence>
<sequence length="323" mass="35152">MRTPFLAALLATGLALGPAEARDTGRIFVSNEKSHDIYVFDHEFNLIKQIETSRRPRDMHLNADRTLLYVACGDDDVIDVIDVDTLEVVDSIPTGPSPEVFAFSPDESQIYVSNEEDSMLEVIDLASRIVVHDVPTGAEPEGVIATADGATIYVTSEVADMVHVVDAGTGAVVDNIIVGTRPRRFVLTPDTNELWVSAELSSEIYVIDRETDEIKEVLEFLPPGFRPEDVTPVGMAVTADGSRGLISLGRANHIAVIDAHSKEVIEYVLVGERAWSVALNRDESLAVVANGLSDDITLVDMETLRPVRSIPVGRVPHTVVIDD</sequence>
<dbReference type="NCBIfam" id="TIGR03866">
    <property type="entry name" value="PQQ_ABC_repeats"/>
    <property type="match status" value="1"/>
</dbReference>
<keyword evidence="5" id="KW-1185">Reference proteome</keyword>
<dbReference type="RefSeq" id="WP_281842494.1">
    <property type="nucleotide sequence ID" value="NZ_BROH01000006.1"/>
</dbReference>
<keyword evidence="1 2" id="KW-0732">Signal</keyword>
<evidence type="ECO:0000259" key="3">
    <source>
        <dbReference type="Pfam" id="PF21783"/>
    </source>
</evidence>
<name>A0ABQ5LTZ6_9RHOB</name>
<feature type="chain" id="PRO_5045159207" evidence="2">
    <location>
        <begin position="22"/>
        <end position="323"/>
    </location>
</feature>
<reference evidence="4" key="1">
    <citation type="journal article" date="2023" name="Int. J. Syst. Evol. Microbiol.">
        <title>Sinisalibacter aestuarii sp. nov., isolated from estuarine sediment of the Arakawa River.</title>
        <authorList>
            <person name="Arafat S.T."/>
            <person name="Hirano S."/>
            <person name="Sato A."/>
            <person name="Takeuchi K."/>
            <person name="Yasuda T."/>
            <person name="Terahara T."/>
            <person name="Hamada M."/>
            <person name="Kobayashi T."/>
        </authorList>
    </citation>
    <scope>NUCLEOTIDE SEQUENCE</scope>
    <source>
        <strain evidence="4">B-399</strain>
    </source>
</reference>
<dbReference type="Gene3D" id="2.130.10.10">
    <property type="entry name" value="YVTN repeat-like/Quinoprotein amine dehydrogenase"/>
    <property type="match status" value="3"/>
</dbReference>
<dbReference type="PANTHER" id="PTHR47197">
    <property type="entry name" value="PROTEIN NIRF"/>
    <property type="match status" value="1"/>
</dbReference>
<dbReference type="InterPro" id="IPR011964">
    <property type="entry name" value="YVTN_b-propeller_repeat"/>
</dbReference>
<dbReference type="PANTHER" id="PTHR47197:SF3">
    <property type="entry name" value="DIHYDRO-HEME D1 DEHYDROGENASE"/>
    <property type="match status" value="1"/>
</dbReference>
<gene>
    <name evidence="4" type="ORF">STA1M1_23240</name>
</gene>
<comment type="caution">
    <text evidence="4">The sequence shown here is derived from an EMBL/GenBank/DDBJ whole genome shotgun (WGS) entry which is preliminary data.</text>
</comment>
<dbReference type="InterPro" id="IPR015943">
    <property type="entry name" value="WD40/YVTN_repeat-like_dom_sf"/>
</dbReference>
<protein>
    <submittedName>
        <fullName evidence="4">Membrane protein</fullName>
    </submittedName>
</protein>
<dbReference type="Proteomes" id="UP001144205">
    <property type="component" value="Unassembled WGS sequence"/>
</dbReference>
<organism evidence="4 5">
    <name type="scientific">Sinisalibacter aestuarii</name>
    <dbReference type="NCBI Taxonomy" id="2949426"/>
    <lineage>
        <taxon>Bacteria</taxon>
        <taxon>Pseudomonadati</taxon>
        <taxon>Pseudomonadota</taxon>
        <taxon>Alphaproteobacteria</taxon>
        <taxon>Rhodobacterales</taxon>
        <taxon>Roseobacteraceae</taxon>
        <taxon>Sinisalibacter</taxon>
    </lineage>
</organism>
<dbReference type="InterPro" id="IPR051200">
    <property type="entry name" value="Host-pathogen_enzymatic-act"/>
</dbReference>
<dbReference type="Pfam" id="PF21783">
    <property type="entry name" value="YNCE"/>
    <property type="match status" value="1"/>
</dbReference>
<feature type="signal peptide" evidence="2">
    <location>
        <begin position="1"/>
        <end position="21"/>
    </location>
</feature>
<dbReference type="InterPro" id="IPR011045">
    <property type="entry name" value="N2O_reductase_N"/>
</dbReference>
<dbReference type="InterPro" id="IPR048433">
    <property type="entry name" value="YNCE-like_beta-prop"/>
</dbReference>
<feature type="domain" description="YNCE-like beta-propeller" evidence="3">
    <location>
        <begin position="45"/>
        <end position="145"/>
    </location>
</feature>